<dbReference type="EMBL" id="CAJGYO010000003">
    <property type="protein sequence ID" value="CAD6219898.1"/>
    <property type="molecule type" value="Genomic_DNA"/>
</dbReference>
<gene>
    <name evidence="1" type="ORF">NCGR_LOCUS13498</name>
</gene>
<accession>A0A811N6Q1</accession>
<comment type="caution">
    <text evidence="1">The sequence shown here is derived from an EMBL/GenBank/DDBJ whole genome shotgun (WGS) entry which is preliminary data.</text>
</comment>
<protein>
    <submittedName>
        <fullName evidence="1">Uncharacterized protein</fullName>
    </submittedName>
</protein>
<evidence type="ECO:0000313" key="2">
    <source>
        <dbReference type="Proteomes" id="UP000604825"/>
    </source>
</evidence>
<organism evidence="1 2">
    <name type="scientific">Miscanthus lutarioriparius</name>
    <dbReference type="NCBI Taxonomy" id="422564"/>
    <lineage>
        <taxon>Eukaryota</taxon>
        <taxon>Viridiplantae</taxon>
        <taxon>Streptophyta</taxon>
        <taxon>Embryophyta</taxon>
        <taxon>Tracheophyta</taxon>
        <taxon>Spermatophyta</taxon>
        <taxon>Magnoliopsida</taxon>
        <taxon>Liliopsida</taxon>
        <taxon>Poales</taxon>
        <taxon>Poaceae</taxon>
        <taxon>PACMAD clade</taxon>
        <taxon>Panicoideae</taxon>
        <taxon>Andropogonodae</taxon>
        <taxon>Andropogoneae</taxon>
        <taxon>Saccharinae</taxon>
        <taxon>Miscanthus</taxon>
    </lineage>
</organism>
<dbReference type="Proteomes" id="UP000604825">
    <property type="component" value="Unassembled WGS sequence"/>
</dbReference>
<sequence length="173" mass="19103">MRWRVAAAVQICGGVGLRRLARGCEPGYGGAEQRWLRAAAVRNSDGAVALSANRAISRLDNNCCKKDLSGLILALAHFCCMHQTTNYMALGAVCPDYCNLIDLNCRSLEQATIAAKNICQDTGAQEPVTNTVVRHRTKRRGNKLRTYRLVINHFDYIGEPEEPDTVIAPYHNT</sequence>
<name>A0A811N6Q1_9POAL</name>
<dbReference type="AlphaFoldDB" id="A0A811N6Q1"/>
<keyword evidence="2" id="KW-1185">Reference proteome</keyword>
<proteinExistence type="predicted"/>
<reference evidence="1" key="1">
    <citation type="submission" date="2020-10" db="EMBL/GenBank/DDBJ databases">
        <authorList>
            <person name="Han B."/>
            <person name="Lu T."/>
            <person name="Zhao Q."/>
            <person name="Huang X."/>
            <person name="Zhao Y."/>
        </authorList>
    </citation>
    <scope>NUCLEOTIDE SEQUENCE</scope>
</reference>
<evidence type="ECO:0000313" key="1">
    <source>
        <dbReference type="EMBL" id="CAD6219898.1"/>
    </source>
</evidence>